<dbReference type="AlphaFoldDB" id="A0A0F8XRD4"/>
<evidence type="ECO:0000313" key="1">
    <source>
        <dbReference type="EMBL" id="KKK71627.1"/>
    </source>
</evidence>
<dbReference type="EMBL" id="LAZR01057649">
    <property type="protein sequence ID" value="KKK71627.1"/>
    <property type="molecule type" value="Genomic_DNA"/>
</dbReference>
<reference evidence="1" key="1">
    <citation type="journal article" date="2015" name="Nature">
        <title>Complex archaea that bridge the gap between prokaryotes and eukaryotes.</title>
        <authorList>
            <person name="Spang A."/>
            <person name="Saw J.H."/>
            <person name="Jorgensen S.L."/>
            <person name="Zaremba-Niedzwiedzka K."/>
            <person name="Martijn J."/>
            <person name="Lind A.E."/>
            <person name="van Eijk R."/>
            <person name="Schleper C."/>
            <person name="Guy L."/>
            <person name="Ettema T.J."/>
        </authorList>
    </citation>
    <scope>NUCLEOTIDE SEQUENCE</scope>
</reference>
<name>A0A0F8XRD4_9ZZZZ</name>
<sequence>MPNTEYFIYSLPEEPYLLGEDYPALFKVWDNEEDEVYDTLTE</sequence>
<organism evidence="1">
    <name type="scientific">marine sediment metagenome</name>
    <dbReference type="NCBI Taxonomy" id="412755"/>
    <lineage>
        <taxon>unclassified sequences</taxon>
        <taxon>metagenomes</taxon>
        <taxon>ecological metagenomes</taxon>
    </lineage>
</organism>
<protein>
    <submittedName>
        <fullName evidence="1">Uncharacterized protein</fullName>
    </submittedName>
</protein>
<gene>
    <name evidence="1" type="ORF">LCGC14_2912050</name>
</gene>
<comment type="caution">
    <text evidence="1">The sequence shown here is derived from an EMBL/GenBank/DDBJ whole genome shotgun (WGS) entry which is preliminary data.</text>
</comment>
<accession>A0A0F8XRD4</accession>
<proteinExistence type="predicted"/>